<comment type="caution">
    <text evidence="3">The sequence shown here is derived from an EMBL/GenBank/DDBJ whole genome shotgun (WGS) entry which is preliminary data.</text>
</comment>
<evidence type="ECO:0000256" key="1">
    <source>
        <dbReference type="SAM" id="Coils"/>
    </source>
</evidence>
<feature type="compositionally biased region" description="Low complexity" evidence="2">
    <location>
        <begin position="390"/>
        <end position="409"/>
    </location>
</feature>
<reference evidence="3 4" key="1">
    <citation type="journal article" date="2012" name="Genome Biol.">
        <title>Genome and low-iron response of an oceanic diatom adapted to chronic iron limitation.</title>
        <authorList>
            <person name="Lommer M."/>
            <person name="Specht M."/>
            <person name="Roy A.S."/>
            <person name="Kraemer L."/>
            <person name="Andreson R."/>
            <person name="Gutowska M.A."/>
            <person name="Wolf J."/>
            <person name="Bergner S.V."/>
            <person name="Schilhabel M.B."/>
            <person name="Klostermeier U.C."/>
            <person name="Beiko R.G."/>
            <person name="Rosenstiel P."/>
            <person name="Hippler M."/>
            <person name="Laroche J."/>
        </authorList>
    </citation>
    <scope>NUCLEOTIDE SEQUENCE [LARGE SCALE GENOMIC DNA]</scope>
    <source>
        <strain evidence="3 4">CCMP1005</strain>
    </source>
</reference>
<dbReference type="eggNOG" id="ENOG502RUKN">
    <property type="taxonomic scope" value="Eukaryota"/>
</dbReference>
<feature type="compositionally biased region" description="Low complexity" evidence="2">
    <location>
        <begin position="114"/>
        <end position="126"/>
    </location>
</feature>
<feature type="coiled-coil region" evidence="1">
    <location>
        <begin position="227"/>
        <end position="380"/>
    </location>
</feature>
<gene>
    <name evidence="3" type="ORF">THAOC_32474</name>
</gene>
<keyword evidence="4" id="KW-1185">Reference proteome</keyword>
<feature type="region of interest" description="Disordered" evidence="2">
    <location>
        <begin position="1"/>
        <end position="47"/>
    </location>
</feature>
<feature type="compositionally biased region" description="Low complexity" evidence="2">
    <location>
        <begin position="529"/>
        <end position="545"/>
    </location>
</feature>
<name>K0R979_THAOC</name>
<dbReference type="OrthoDB" id="21550at2836"/>
<dbReference type="EMBL" id="AGNL01045517">
    <property type="protein sequence ID" value="EJK48704.1"/>
    <property type="molecule type" value="Genomic_DNA"/>
</dbReference>
<evidence type="ECO:0000256" key="2">
    <source>
        <dbReference type="SAM" id="MobiDB-lite"/>
    </source>
</evidence>
<dbReference type="AlphaFoldDB" id="K0R979"/>
<feature type="region of interest" description="Disordered" evidence="2">
    <location>
        <begin position="565"/>
        <end position="601"/>
    </location>
</feature>
<protein>
    <submittedName>
        <fullName evidence="3">Uncharacterized protein</fullName>
    </submittedName>
</protein>
<evidence type="ECO:0000313" key="4">
    <source>
        <dbReference type="Proteomes" id="UP000266841"/>
    </source>
</evidence>
<feature type="coiled-coil region" evidence="1">
    <location>
        <begin position="418"/>
        <end position="498"/>
    </location>
</feature>
<feature type="region of interest" description="Disordered" evidence="2">
    <location>
        <begin position="114"/>
        <end position="135"/>
    </location>
</feature>
<accession>K0R979</accession>
<feature type="region of interest" description="Disordered" evidence="2">
    <location>
        <begin position="525"/>
        <end position="551"/>
    </location>
</feature>
<organism evidence="3 4">
    <name type="scientific">Thalassiosira oceanica</name>
    <name type="common">Marine diatom</name>
    <dbReference type="NCBI Taxonomy" id="159749"/>
    <lineage>
        <taxon>Eukaryota</taxon>
        <taxon>Sar</taxon>
        <taxon>Stramenopiles</taxon>
        <taxon>Ochrophyta</taxon>
        <taxon>Bacillariophyta</taxon>
        <taxon>Coscinodiscophyceae</taxon>
        <taxon>Thalassiosirophycidae</taxon>
        <taxon>Thalassiosirales</taxon>
        <taxon>Thalassiosiraceae</taxon>
        <taxon>Thalassiosira</taxon>
    </lineage>
</organism>
<proteinExistence type="predicted"/>
<dbReference type="Proteomes" id="UP000266841">
    <property type="component" value="Unassembled WGS sequence"/>
</dbReference>
<feature type="region of interest" description="Disordered" evidence="2">
    <location>
        <begin position="382"/>
        <end position="409"/>
    </location>
</feature>
<feature type="region of interest" description="Disordered" evidence="2">
    <location>
        <begin position="81"/>
        <end position="100"/>
    </location>
</feature>
<feature type="compositionally biased region" description="Polar residues" evidence="2">
    <location>
        <begin position="81"/>
        <end position="98"/>
    </location>
</feature>
<feature type="compositionally biased region" description="Basic and acidic residues" evidence="2">
    <location>
        <begin position="580"/>
        <end position="601"/>
    </location>
</feature>
<sequence>MPRGRSKGRYQDDVSVLSEDKSQYSRARSVGSRQGRSRSRRVNMNPFKALGRRAKAGPDDISISDSLCSGILRGEMGVGNSLSSTTKSNRTVGTSVTGPGSMADFSRELSELNNQSFNSNNNFSTEEAAKREDRKQRVKEKLENYKKEQKQLKETVRLLERQLAATTEKLKEVDSEAAAKIGTLEIELHDTRHGLKTMAVQSTKEVTDQSEVIKQLGKKLVRQAHVIKRQKDAVNEYKIQMQAMHEEMEMQDERDSKMELSHTKLKQDYDRVQERTEQMQNLLSENIEEMTNLKQETERDAKSIMELEFNLQQKDATLERVAKESSEKAKLICKLQEELDEKTNEADTFAEELKASEADADKLREDLKATIEESEELQCKFASWGQGPRNSSSNLNRQSSGISRQQSGRLALLRRQGREDSSGEIDVLEAELQAKEATIQNLDCTIKEHEETIAALRSEQVKMSSTFKQDSYLKRKEIAKLKQANAEYALKLRSLEKAFKGVSATEINNSLHGMSLHTGALRGNTGLRLNSSMHSSSLNGSSQHSVTTKEDKAAALHARLGGIGGLKPYYPTQQNTNASGKDESSVQGSDDGRKGEKPEEC</sequence>
<feature type="compositionally biased region" description="Low complexity" evidence="2">
    <location>
        <begin position="25"/>
        <end position="34"/>
    </location>
</feature>
<keyword evidence="1" id="KW-0175">Coiled coil</keyword>
<evidence type="ECO:0000313" key="3">
    <source>
        <dbReference type="EMBL" id="EJK48704.1"/>
    </source>
</evidence>